<comment type="subcellular location">
    <subcellularLocation>
        <location evidence="1">Nucleus</location>
    </subcellularLocation>
</comment>
<accession>T1DC76</accession>
<evidence type="ECO:0000256" key="5">
    <source>
        <dbReference type="ARBA" id="ARBA00093456"/>
    </source>
</evidence>
<reference evidence="7" key="1">
    <citation type="submission" date="2013-06" db="EMBL/GenBank/DDBJ databases">
        <title>Upstream open reading frames and Kozak regions of a set of assembled transcriptome sequences from the spider Cupiennius salei.</title>
        <authorList>
            <person name="French A.S."/>
            <person name="Li A.W."/>
            <person name="Meisner S."/>
            <person name="Torkkeli P.H."/>
        </authorList>
    </citation>
    <scope>NUCLEOTIDE SEQUENCE</scope>
    <source>
        <tissue evidence="7">Leg hypodermis</tissue>
    </source>
</reference>
<protein>
    <submittedName>
        <fullName evidence="7">Putative FANCD2 protein</fullName>
    </submittedName>
</protein>
<dbReference type="EMBL" id="GAKT01000122">
    <property type="protein sequence ID" value="JAA92940.1"/>
    <property type="molecule type" value="mRNA"/>
</dbReference>
<dbReference type="GO" id="GO:0036297">
    <property type="term" value="P:interstrand cross-link repair"/>
    <property type="evidence" value="ECO:0007669"/>
    <property type="project" value="TreeGrafter"/>
</dbReference>
<comment type="similarity">
    <text evidence="5">Belongs to the Fanconi anemia protein FANCD2 family.</text>
</comment>
<feature type="region of interest" description="Disordered" evidence="6">
    <location>
        <begin position="1367"/>
        <end position="1408"/>
    </location>
</feature>
<organism evidence="7">
    <name type="scientific">Cupiennius salei</name>
    <name type="common">American wandering spider</name>
    <dbReference type="NCBI Taxonomy" id="6928"/>
    <lineage>
        <taxon>Eukaryota</taxon>
        <taxon>Metazoa</taxon>
        <taxon>Ecdysozoa</taxon>
        <taxon>Arthropoda</taxon>
        <taxon>Chelicerata</taxon>
        <taxon>Arachnida</taxon>
        <taxon>Araneae</taxon>
        <taxon>Araneomorphae</taxon>
        <taxon>Entelegynae</taxon>
        <taxon>Lycosoidea</taxon>
        <taxon>Ctenidae</taxon>
        <taxon>Cupiennius</taxon>
    </lineage>
</organism>
<dbReference type="InterPro" id="IPR029448">
    <property type="entry name" value="FANCD2"/>
</dbReference>
<name>T1DC76_CUPSA</name>
<dbReference type="GO" id="GO:0031573">
    <property type="term" value="P:mitotic intra-S DNA damage checkpoint signaling"/>
    <property type="evidence" value="ECO:0007669"/>
    <property type="project" value="TreeGrafter"/>
</dbReference>
<keyword evidence="3" id="KW-0832">Ubl conjugation</keyword>
<dbReference type="GO" id="GO:0007129">
    <property type="term" value="P:homologous chromosome pairing at meiosis"/>
    <property type="evidence" value="ECO:0007669"/>
    <property type="project" value="TreeGrafter"/>
</dbReference>
<dbReference type="GO" id="GO:1990918">
    <property type="term" value="P:double-strand break repair involved in meiotic recombination"/>
    <property type="evidence" value="ECO:0007669"/>
    <property type="project" value="TreeGrafter"/>
</dbReference>
<keyword evidence="2" id="KW-1017">Isopeptide bond</keyword>
<proteinExistence type="evidence at transcript level"/>
<evidence type="ECO:0000313" key="7">
    <source>
        <dbReference type="EMBL" id="JAA92940.1"/>
    </source>
</evidence>
<dbReference type="GO" id="GO:0005634">
    <property type="term" value="C:nucleus"/>
    <property type="evidence" value="ECO:0007669"/>
    <property type="project" value="UniProtKB-SubCell"/>
</dbReference>
<dbReference type="GO" id="GO:0000793">
    <property type="term" value="C:condensed chromosome"/>
    <property type="evidence" value="ECO:0007669"/>
    <property type="project" value="TreeGrafter"/>
</dbReference>
<dbReference type="PANTHER" id="PTHR32086:SF0">
    <property type="entry name" value="FANCONI ANEMIA GROUP D2 PROTEIN"/>
    <property type="match status" value="1"/>
</dbReference>
<evidence type="ECO:0000256" key="6">
    <source>
        <dbReference type="SAM" id="MobiDB-lite"/>
    </source>
</evidence>
<feature type="region of interest" description="Disordered" evidence="6">
    <location>
        <begin position="846"/>
        <end position="888"/>
    </location>
</feature>
<feature type="compositionally biased region" description="Acidic residues" evidence="6">
    <location>
        <begin position="1373"/>
        <end position="1388"/>
    </location>
</feature>
<sequence length="1408" mass="159755">MAEERSGKSNDSRNACQDILKSVGYIVGQKNDANELDVDQAVFLKKLSKLLTDVNSPQIIENFVSGFQTHLEDEVRLKWSLMPTITTATCETARNASQDSLVHLLLNIEIIQQKIAFIMLDKLAEFSYAENSLLYDRTENKSVACLIVSQFRWLNKLANSEALTDKLIELIEATPLEVQKDIIKLLPDVISEFDHSKVAKSLGEILRSNQELNVTILDALTNLNIDSDLLSEIRNKELEIISSAKVCDLPVIVKFILQDLTPVEATETINELRNNLDFNSTFNPIISSTPINPKVRESSKDIASCLLNTIKHSLKFQKSLCDAWTKLLESLQSPQNHKSLDVLVVLVLLSLGVNEKKIDTILKNKIKIGDLNEDLLHATFRCHHEILQEYAPVLLKLAETLLRISEPSVSAFGCAVYVKCFVWFDTFYKQEVIGNLITHVGNKSESEINAALDTLLSLVEQHIQKIAPYSLFVKTLIDHLDNLNLIQIRKVYETLSILAYQGGREGGMLLDDILIVVRKQLTSRCIKYRKMGVIGALMAAKTAAAKESDECISDMSSSSDILDNTSCYQHSIKLLELVAESTSDSSEAFALFCDELSLIMLQRKIGKTVLEWVGEKILAEFEDNYIIDVNLSEYDGKDICPRFALDEVNEPVALNLYNIVLKTSNKFKLNAPKYNASERKQKKLDIANESRILNSLIKIAPDNLNEESGCSVSPVKLSSIFRLLRIYKQIQDGNLDSIDALLGCSIMLPEFRLLKINALSTSEQHMILNTLFYCVNWIRENINAFASSDDVDIKCNVLTRLQLLVELEELVYIYMNQVYDYTPPIANFDCEDTHINPLKLPSKKTVKRTVKEKAKKSKKTKQDDDIEPSNLNGSKTLKTEDSEDEDFELKNKTDPSLVKKLLPYFREFDFEVFSLLKSNIKFCDRVDVFSNEKVKSVEIHCTEAKFLLEDLLLKLHHSFGLSAMSFKIVPKKSGFSNLESLGTEKIISHCINIMPSLCSILETCATYFKNLAEEDDVDDSLMLFTKVSRCVMDCINLVLKAMHQIISWKNLSSNENISILKNIISVFSLRLDESVEETISLNELISQTINYFNLFTNTVPSLLCAANLMQLLTSFLTFSDDDETKSKVSVIALKFLKKLWPELKIRHTKTALINENVKILLNAYLTSSKDVLKSLEYLASEAIPQITSEDDDKIFNTLNKGSLICYYKMMFNRLSDYTKINFLKKQKDDDKLYQWSIAFKIFQLLTNLIKTFGGRLYIATCLKFSREFMTTFLKYGMPLMDRMFASNKDDVICLMKTLQISTRYLQHVCSHSKVVKDVSLISHVPFLKKSLEVFVFRVKMTLAVHKCEEAFWLGNLKNRDIKGAEILSQSQEVTEDESDTQENNEEEIAESKSDSDVSGIGSEDENDE</sequence>
<evidence type="ECO:0000256" key="3">
    <source>
        <dbReference type="ARBA" id="ARBA00022843"/>
    </source>
</evidence>
<evidence type="ECO:0000256" key="1">
    <source>
        <dbReference type="ARBA" id="ARBA00004123"/>
    </source>
</evidence>
<keyword evidence="4" id="KW-0539">Nucleus</keyword>
<evidence type="ECO:0000256" key="4">
    <source>
        <dbReference type="ARBA" id="ARBA00023242"/>
    </source>
</evidence>
<dbReference type="GO" id="GO:0070182">
    <property type="term" value="F:DNA polymerase binding"/>
    <property type="evidence" value="ECO:0007669"/>
    <property type="project" value="TreeGrafter"/>
</dbReference>
<feature type="compositionally biased region" description="Basic residues" evidence="6">
    <location>
        <begin position="846"/>
        <end position="859"/>
    </location>
</feature>
<evidence type="ECO:0000256" key="2">
    <source>
        <dbReference type="ARBA" id="ARBA00022499"/>
    </source>
</evidence>
<dbReference type="PANTHER" id="PTHR32086">
    <property type="entry name" value="FANCONI ANEMIA GROUP D2 PROTEIN"/>
    <property type="match status" value="1"/>
</dbReference>
<dbReference type="Pfam" id="PF14631">
    <property type="entry name" value="FancD2"/>
    <property type="match status" value="2"/>
</dbReference>